<feature type="transmembrane region" description="Helical" evidence="1">
    <location>
        <begin position="88"/>
        <end position="108"/>
    </location>
</feature>
<dbReference type="Proteomes" id="UP001201020">
    <property type="component" value="Chromosome"/>
</dbReference>
<feature type="transmembrane region" description="Helical" evidence="1">
    <location>
        <begin position="265"/>
        <end position="283"/>
    </location>
</feature>
<organism evidence="2">
    <name type="scientific">Candidatus Heimdallarchaeum aukensis</name>
    <dbReference type="NCBI Taxonomy" id="2876573"/>
    <lineage>
        <taxon>Archaea</taxon>
        <taxon>Promethearchaeati</taxon>
        <taxon>Candidatus Heimdallarchaeota</taxon>
        <taxon>Candidatus Heimdallarchaeia (ex Rinke et al. 2021) (nom. nud.)</taxon>
        <taxon>Candidatus Heimdallarchaeales</taxon>
        <taxon>Candidatus Heimdallarchaeaceae</taxon>
        <taxon>Candidatus Heimdallarchaeum</taxon>
    </lineage>
</organism>
<evidence type="ECO:0000313" key="2">
    <source>
        <dbReference type="EMBL" id="UJG39645.1"/>
    </source>
</evidence>
<evidence type="ECO:0000256" key="1">
    <source>
        <dbReference type="SAM" id="Phobius"/>
    </source>
</evidence>
<accession>A0A9Y1BIK5</accession>
<protein>
    <submittedName>
        <fullName evidence="2">ABC transporter permease</fullName>
    </submittedName>
</protein>
<name>A0A9Y1BIK5_9ARCH</name>
<keyword evidence="1" id="KW-0472">Membrane</keyword>
<keyword evidence="1" id="KW-0812">Transmembrane</keyword>
<keyword evidence="1" id="KW-1133">Transmembrane helix</keyword>
<dbReference type="GO" id="GO:0005886">
    <property type="term" value="C:plasma membrane"/>
    <property type="evidence" value="ECO:0007669"/>
    <property type="project" value="UniProtKB-SubCell"/>
</dbReference>
<sequence length="290" mass="33315">MNNSFATVFNRFGNFYRRSGLSLKSFIISKHTFNQNLKNKRFYIIFFYFLLPVLGSIFDVLISEPSYYSGKAYAVYQIHQSLNNTLQVWWMSIFGQLFIILIASDAISSEFEKGTILSLKSRPISDIDIFLGKFIGITLLSSILVIPGGFIIYLTQIWTYSPKNFWWVFWHSLDELIVSLLVVILGFMLLLSICFLFSSIFNKSLQATLVSLLVIFAVQLLSSVFSFSDNLISKFNITRYLQHFLNPVLYNVNTITTSGSITNELIGFIALIVILQIIGFWIFSKKEVHQ</sequence>
<dbReference type="PANTHER" id="PTHR37305:SF1">
    <property type="entry name" value="MEMBRANE PROTEIN"/>
    <property type="match status" value="1"/>
</dbReference>
<dbReference type="AlphaFoldDB" id="A0A9Y1BIK5"/>
<dbReference type="GO" id="GO:0140359">
    <property type="term" value="F:ABC-type transporter activity"/>
    <property type="evidence" value="ECO:0007669"/>
    <property type="project" value="InterPro"/>
</dbReference>
<feature type="transmembrane region" description="Helical" evidence="1">
    <location>
        <begin position="176"/>
        <end position="197"/>
    </location>
</feature>
<dbReference type="PANTHER" id="PTHR37305">
    <property type="entry name" value="INTEGRAL MEMBRANE PROTEIN-RELATED"/>
    <property type="match status" value="1"/>
</dbReference>
<dbReference type="EMBL" id="CP084166">
    <property type="protein sequence ID" value="UJG39645.1"/>
    <property type="molecule type" value="Genomic_DNA"/>
</dbReference>
<feature type="transmembrane region" description="Helical" evidence="1">
    <location>
        <begin position="42"/>
        <end position="62"/>
    </location>
</feature>
<feature type="transmembrane region" description="Helical" evidence="1">
    <location>
        <begin position="209"/>
        <end position="228"/>
    </location>
</feature>
<feature type="transmembrane region" description="Helical" evidence="1">
    <location>
        <begin position="129"/>
        <end position="156"/>
    </location>
</feature>
<reference evidence="2" key="1">
    <citation type="journal article" date="2022" name="Nat. Microbiol.">
        <title>Unique mobile elements and scalable gene flow at the prokaryote-eukaryote boundary revealed by circularized Asgard archaea genomes.</title>
        <authorList>
            <person name="Wu F."/>
            <person name="Speth D.R."/>
            <person name="Philosof A."/>
            <person name="Cremiere A."/>
            <person name="Narayanan A."/>
            <person name="Barco R.A."/>
            <person name="Connon S.A."/>
            <person name="Amend J.P."/>
            <person name="Antoshechkin I.A."/>
            <person name="Orphan V.J."/>
        </authorList>
    </citation>
    <scope>NUCLEOTIDE SEQUENCE</scope>
    <source>
        <strain evidence="2">PM71</strain>
    </source>
</reference>
<gene>
    <name evidence="2" type="ORF">K9W45_07180</name>
</gene>
<dbReference type="Pfam" id="PF12679">
    <property type="entry name" value="ABC2_membrane_2"/>
    <property type="match status" value="1"/>
</dbReference>
<proteinExistence type="predicted"/>